<proteinExistence type="predicted"/>
<dbReference type="AlphaFoldDB" id="A0A839AGE7"/>
<comment type="caution">
    <text evidence="1">The sequence shown here is derived from an EMBL/GenBank/DDBJ whole genome shotgun (WGS) entry which is preliminary data.</text>
</comment>
<dbReference type="Pfam" id="PF11164">
    <property type="entry name" value="DUF2948"/>
    <property type="match status" value="1"/>
</dbReference>
<dbReference type="InterPro" id="IPR021335">
    <property type="entry name" value="DUF2948"/>
</dbReference>
<sequence>MEQLKLAALDREDLEILSAQVQDAVLKVGDIRYLPREGKLVLAMNRFAWDKLPGDTRSGTRRQPLERRRSALSFARISNLKASRIRREDKDAVLSLLAIEYSETDAPAGHVVLHFSGGGALAFDVECIEAQLADLGAAWATEHMPHHEGTS</sequence>
<dbReference type="EMBL" id="JACFXV010000058">
    <property type="protein sequence ID" value="MBA5778215.1"/>
    <property type="molecule type" value="Genomic_DNA"/>
</dbReference>
<protein>
    <submittedName>
        <fullName evidence="1">DUF2948 family protein</fullName>
    </submittedName>
</protein>
<keyword evidence="2" id="KW-1185">Reference proteome</keyword>
<name>A0A839AGE7_9HYPH</name>
<accession>A0A839AGE7</accession>
<gene>
    <name evidence="1" type="ORF">H2509_13885</name>
</gene>
<organism evidence="1 2">
    <name type="scientific">Stappia albiluteola</name>
    <dbReference type="NCBI Taxonomy" id="2758565"/>
    <lineage>
        <taxon>Bacteria</taxon>
        <taxon>Pseudomonadati</taxon>
        <taxon>Pseudomonadota</taxon>
        <taxon>Alphaproteobacteria</taxon>
        <taxon>Hyphomicrobiales</taxon>
        <taxon>Stappiaceae</taxon>
        <taxon>Stappia</taxon>
    </lineage>
</organism>
<evidence type="ECO:0000313" key="2">
    <source>
        <dbReference type="Proteomes" id="UP000541109"/>
    </source>
</evidence>
<reference evidence="1 2" key="1">
    <citation type="submission" date="2020-07" db="EMBL/GenBank/DDBJ databases">
        <title>Stappia sp., F7233, whole genome shotgun sequencing project.</title>
        <authorList>
            <person name="Jiang S."/>
            <person name="Liu Z.W."/>
            <person name="Du Z.J."/>
        </authorList>
    </citation>
    <scope>NUCLEOTIDE SEQUENCE [LARGE SCALE GENOMIC DNA]</scope>
    <source>
        <strain evidence="1 2">F7233</strain>
    </source>
</reference>
<evidence type="ECO:0000313" key="1">
    <source>
        <dbReference type="EMBL" id="MBA5778215.1"/>
    </source>
</evidence>
<dbReference type="Proteomes" id="UP000541109">
    <property type="component" value="Unassembled WGS sequence"/>
</dbReference>
<dbReference type="RefSeq" id="WP_182166242.1">
    <property type="nucleotide sequence ID" value="NZ_JACFXV010000058.1"/>
</dbReference>